<dbReference type="Proteomes" id="UP001630127">
    <property type="component" value="Unassembled WGS sequence"/>
</dbReference>
<evidence type="ECO:0000313" key="2">
    <source>
        <dbReference type="Proteomes" id="UP001630127"/>
    </source>
</evidence>
<organism evidence="1 2">
    <name type="scientific">Cinchona calisaya</name>
    <dbReference type="NCBI Taxonomy" id="153742"/>
    <lineage>
        <taxon>Eukaryota</taxon>
        <taxon>Viridiplantae</taxon>
        <taxon>Streptophyta</taxon>
        <taxon>Embryophyta</taxon>
        <taxon>Tracheophyta</taxon>
        <taxon>Spermatophyta</taxon>
        <taxon>Magnoliopsida</taxon>
        <taxon>eudicotyledons</taxon>
        <taxon>Gunneridae</taxon>
        <taxon>Pentapetalae</taxon>
        <taxon>asterids</taxon>
        <taxon>lamiids</taxon>
        <taxon>Gentianales</taxon>
        <taxon>Rubiaceae</taxon>
        <taxon>Cinchonoideae</taxon>
        <taxon>Cinchoneae</taxon>
        <taxon>Cinchona</taxon>
    </lineage>
</organism>
<comment type="caution">
    <text evidence="1">The sequence shown here is derived from an EMBL/GenBank/DDBJ whole genome shotgun (WGS) entry which is preliminary data.</text>
</comment>
<keyword evidence="2" id="KW-1185">Reference proteome</keyword>
<dbReference type="EMBL" id="JBJUIK010000017">
    <property type="protein sequence ID" value="KAL3498388.1"/>
    <property type="molecule type" value="Genomic_DNA"/>
</dbReference>
<accession>A0ABD2XTK6</accession>
<evidence type="ECO:0000313" key="1">
    <source>
        <dbReference type="EMBL" id="KAL3498388.1"/>
    </source>
</evidence>
<proteinExistence type="predicted"/>
<gene>
    <name evidence="1" type="ORF">ACH5RR_041120</name>
</gene>
<name>A0ABD2XTK6_9GENT</name>
<sequence length="164" mass="19386">MEGNKDIKDVYILMEELYKEEQEWVNEYYGVRLPTTIGTNSCLERKSNQFWEKCLVAMNYVKERDMRRIGASVENKFPQKSEVDCELLGSREILQVLCPRFRRHGHIVHQYYQKSHAYFVVTDGLIILDHEDLSHASGFHSHHHILLMINLLVLYQKNLESVAF</sequence>
<reference evidence="1 2" key="1">
    <citation type="submission" date="2024-11" db="EMBL/GenBank/DDBJ databases">
        <title>A near-complete genome assembly of Cinchona calisaya.</title>
        <authorList>
            <person name="Lian D.C."/>
            <person name="Zhao X.W."/>
            <person name="Wei L."/>
        </authorList>
    </citation>
    <scope>NUCLEOTIDE SEQUENCE [LARGE SCALE GENOMIC DNA]</scope>
    <source>
        <tissue evidence="1">Nenye</tissue>
    </source>
</reference>
<protein>
    <submittedName>
        <fullName evidence="1">Uncharacterized protein</fullName>
    </submittedName>
</protein>
<dbReference type="AlphaFoldDB" id="A0ABD2XTK6"/>